<dbReference type="InterPro" id="IPR043502">
    <property type="entry name" value="DNA/RNA_pol_sf"/>
</dbReference>
<reference evidence="3" key="2">
    <citation type="submission" date="2019-01" db="EMBL/GenBank/DDBJ databases">
        <authorList>
            <person name="Graves T."/>
            <person name="Eichler E.E."/>
            <person name="Wilson R.K."/>
        </authorList>
    </citation>
    <scope>NUCLEOTIDE SEQUENCE [LARGE SCALE GENOMIC DNA]</scope>
    <source>
        <strain evidence="3">17573</strain>
    </source>
</reference>
<evidence type="ECO:0000313" key="3">
    <source>
        <dbReference type="Ensembl" id="ENSMMUP00000062857.1"/>
    </source>
</evidence>
<dbReference type="AlphaFoldDB" id="A0A5F7ZBB1"/>
<reference evidence="3" key="4">
    <citation type="submission" date="2025-09" db="UniProtKB">
        <authorList>
            <consortium name="Ensembl"/>
        </authorList>
    </citation>
    <scope>IDENTIFICATION</scope>
    <source>
        <strain evidence="3">17573</strain>
    </source>
</reference>
<evidence type="ECO:0000313" key="4">
    <source>
        <dbReference type="Proteomes" id="UP000006718"/>
    </source>
</evidence>
<dbReference type="CDD" id="cd01650">
    <property type="entry name" value="RT_nLTR_like"/>
    <property type="match status" value="1"/>
</dbReference>
<proteinExistence type="predicted"/>
<evidence type="ECO:0000259" key="2">
    <source>
        <dbReference type="PROSITE" id="PS50878"/>
    </source>
</evidence>
<organism evidence="3 4">
    <name type="scientific">Macaca mulatta</name>
    <name type="common">Rhesus macaque</name>
    <dbReference type="NCBI Taxonomy" id="9544"/>
    <lineage>
        <taxon>Eukaryota</taxon>
        <taxon>Metazoa</taxon>
        <taxon>Chordata</taxon>
        <taxon>Craniata</taxon>
        <taxon>Vertebrata</taxon>
        <taxon>Euteleostomi</taxon>
        <taxon>Mammalia</taxon>
        <taxon>Eutheria</taxon>
        <taxon>Euarchontoglires</taxon>
        <taxon>Primates</taxon>
        <taxon>Haplorrhini</taxon>
        <taxon>Catarrhini</taxon>
        <taxon>Cercopithecidae</taxon>
        <taxon>Cercopithecinae</taxon>
        <taxon>Macaca</taxon>
    </lineage>
</organism>
<dbReference type="GeneTree" id="ENSGT01100000263509"/>
<dbReference type="Pfam" id="PF00078">
    <property type="entry name" value="RVT_1"/>
    <property type="match status" value="1"/>
</dbReference>
<dbReference type="InParanoid" id="A0A5F7ZBB1"/>
<keyword evidence="4" id="KW-1185">Reference proteome</keyword>
<dbReference type="Bgee" id="ENSMMUG00000049281">
    <property type="expression patterns" value="Expressed in dorsolateral prefrontal cortex and 3 other cell types or tissues"/>
</dbReference>
<dbReference type="InterPro" id="IPR000477">
    <property type="entry name" value="RT_dom"/>
</dbReference>
<reference evidence="3" key="3">
    <citation type="submission" date="2025-08" db="UniProtKB">
        <authorList>
            <consortium name="Ensembl"/>
        </authorList>
    </citation>
    <scope>IDENTIFICATION</scope>
    <source>
        <strain evidence="3">17573</strain>
    </source>
</reference>
<accession>A0A5F7ZBB1</accession>
<protein>
    <recommendedName>
        <fullName evidence="1">RNA-directed DNA polymerase</fullName>
        <ecNumber evidence="1">2.7.7.49</ecNumber>
    </recommendedName>
</protein>
<dbReference type="Proteomes" id="UP000006718">
    <property type="component" value="Chromosome 1"/>
</dbReference>
<dbReference type="OMA" id="SWIGRIM"/>
<dbReference type="Ensembl" id="ENSMMUT00000086927.1">
    <property type="protein sequence ID" value="ENSMMUP00000062857.1"/>
    <property type="gene ID" value="ENSMMUG00000049281.1"/>
</dbReference>
<dbReference type="PANTHER" id="PTHR19446">
    <property type="entry name" value="REVERSE TRANSCRIPTASES"/>
    <property type="match status" value="1"/>
</dbReference>
<name>A0A5F7ZBB1_MACMU</name>
<dbReference type="GO" id="GO:0003964">
    <property type="term" value="F:RNA-directed DNA polymerase activity"/>
    <property type="evidence" value="ECO:0007669"/>
    <property type="project" value="UniProtKB-EC"/>
</dbReference>
<reference evidence="4" key="1">
    <citation type="journal article" date="2007" name="Science">
        <title>Evolutionary and biomedical insights from the rhesus macaque genome.</title>
        <authorList>
            <person name="Gibbs R.A."/>
            <person name="Rogers J."/>
            <person name="Katze M.G."/>
            <person name="Bumgarner R."/>
            <person name="Weinstock G.M."/>
            <person name="Mardis E.R."/>
            <person name="Remington K.A."/>
            <person name="Strausberg R.L."/>
            <person name="Venter J.C."/>
            <person name="Wilson R.K."/>
            <person name="Batzer M.A."/>
            <person name="Bustamante C.D."/>
            <person name="Eichler E.E."/>
            <person name="Hahn M.W."/>
            <person name="Hardison R.C."/>
            <person name="Makova K.D."/>
            <person name="Miller W."/>
            <person name="Milosavljevic A."/>
            <person name="Palermo R.E."/>
            <person name="Siepel A."/>
            <person name="Sikela J.M."/>
            <person name="Attaway T."/>
            <person name="Bell S."/>
            <person name="Bernard K.E."/>
            <person name="Buhay C.J."/>
            <person name="Chandrabose M.N."/>
            <person name="Dao M."/>
            <person name="Davis C."/>
            <person name="Delehaunty K.D."/>
            <person name="Ding Y."/>
            <person name="Dinh H.H."/>
            <person name="Dugan-Rocha S."/>
            <person name="Fulton L.A."/>
            <person name="Gabisi R.A."/>
            <person name="Garner T.T."/>
            <person name="Godfrey J."/>
            <person name="Hawes A.C."/>
            <person name="Hernandez J."/>
            <person name="Hines S."/>
            <person name="Holder M."/>
            <person name="Hume J."/>
            <person name="Jhangiani S.N."/>
            <person name="Joshi V."/>
            <person name="Khan Z.M."/>
            <person name="Kirkness E.F."/>
            <person name="Cree A."/>
            <person name="Fowler R.G."/>
            <person name="Lee S."/>
            <person name="Lewis L.R."/>
            <person name="Li Z."/>
            <person name="Liu Y.-S."/>
            <person name="Moore S.M."/>
            <person name="Muzny D."/>
            <person name="Nazareth L.V."/>
            <person name="Ngo D.N."/>
            <person name="Okwuonu G.O."/>
            <person name="Pai G."/>
            <person name="Parker D."/>
            <person name="Paul H.A."/>
            <person name="Pfannkoch C."/>
            <person name="Pohl C.S."/>
            <person name="Rogers Y.-H.C."/>
            <person name="Ruiz S.J."/>
            <person name="Sabo A."/>
            <person name="Santibanez J."/>
            <person name="Schneider B.W."/>
            <person name="Smith S.M."/>
            <person name="Sodergren E."/>
            <person name="Svatek A.F."/>
            <person name="Utterback T.R."/>
            <person name="Vattathil S."/>
            <person name="Warren W."/>
            <person name="White C.S."/>
            <person name="Chinwalla A.T."/>
            <person name="Feng Y."/>
            <person name="Halpern A.L."/>
            <person name="Hillier L.W."/>
            <person name="Huang X."/>
            <person name="Minx P."/>
            <person name="Nelson J.O."/>
            <person name="Pepin K.H."/>
            <person name="Qin X."/>
            <person name="Sutton G.G."/>
            <person name="Venter E."/>
            <person name="Walenz B.P."/>
            <person name="Wallis J.W."/>
            <person name="Worley K.C."/>
            <person name="Yang S.-P."/>
            <person name="Jones S.M."/>
            <person name="Marra M.A."/>
            <person name="Rocchi M."/>
            <person name="Schein J.E."/>
            <person name="Baertsch R."/>
            <person name="Clarke L."/>
            <person name="Csuros M."/>
            <person name="Glasscock J."/>
            <person name="Harris R.A."/>
            <person name="Havlak P."/>
            <person name="Jackson A.R."/>
            <person name="Jiang H."/>
            <person name="Liu Y."/>
            <person name="Messina D.N."/>
            <person name="Shen Y."/>
            <person name="Song H.X.-Z."/>
            <person name="Wylie T."/>
            <person name="Zhang L."/>
            <person name="Birney E."/>
            <person name="Han K."/>
            <person name="Konkel M.K."/>
            <person name="Lee J."/>
            <person name="Smit A.F.A."/>
            <person name="Ullmer B."/>
            <person name="Wang H."/>
            <person name="Xing J."/>
            <person name="Burhans R."/>
            <person name="Cheng Z."/>
            <person name="Karro J.E."/>
            <person name="Ma J."/>
            <person name="Raney B."/>
            <person name="She X."/>
            <person name="Cox M.J."/>
            <person name="Demuth J.P."/>
            <person name="Dumas L.J."/>
            <person name="Han S.-G."/>
            <person name="Hopkins J."/>
            <person name="Karimpour-Fard A."/>
            <person name="Kim Y.H."/>
            <person name="Pollack J.R."/>
            <person name="Vinar T."/>
            <person name="Addo-Quaye C."/>
            <person name="Degenhardt J."/>
            <person name="Denby A."/>
            <person name="Hubisz M.J."/>
            <person name="Indap A."/>
            <person name="Kosiol C."/>
            <person name="Lahn B.T."/>
            <person name="Lawson H.A."/>
            <person name="Marklein A."/>
            <person name="Nielsen R."/>
            <person name="Vallender E.J."/>
            <person name="Clark A.G."/>
            <person name="Ferguson B."/>
            <person name="Hernandez R.D."/>
            <person name="Hirani K."/>
            <person name="Kehrer-Sawatzki H."/>
            <person name="Kolb J."/>
            <person name="Patil S."/>
            <person name="Pu L.-L."/>
            <person name="Ren Y."/>
            <person name="Smith D.G."/>
            <person name="Wheeler D.A."/>
            <person name="Schenck I."/>
            <person name="Ball E.V."/>
            <person name="Chen R."/>
            <person name="Cooper D.N."/>
            <person name="Giardine B."/>
            <person name="Hsu F."/>
            <person name="Kent W.J."/>
            <person name="Lesk A."/>
            <person name="Nelson D.L."/>
            <person name="O'brien W.E."/>
            <person name="Pruefer K."/>
            <person name="Stenson P.D."/>
            <person name="Wallace J.C."/>
            <person name="Ke H."/>
            <person name="Liu X.-M."/>
            <person name="Wang P."/>
            <person name="Xiang A.P."/>
            <person name="Yang F."/>
            <person name="Barber G.P."/>
            <person name="Haussler D."/>
            <person name="Karolchik D."/>
            <person name="Kern A.D."/>
            <person name="Kuhn R.M."/>
            <person name="Smith K.E."/>
            <person name="Zwieg A.S."/>
        </authorList>
    </citation>
    <scope>NUCLEOTIDE SEQUENCE [LARGE SCALE GENOMIC DNA]</scope>
    <source>
        <strain evidence="4">17573</strain>
    </source>
</reference>
<dbReference type="VEuPathDB" id="HostDB:ENSMMUG00000049281"/>
<sequence length="205" mass="23645">MLKTLNKFGIDGMYLKIIRAIYDKPTANIILNGQKLEKFPLKTGTRQGCPLSPLLFNIVLEVLARAIRQEKEIKSIQLGKEEVTLSLFADDMIVYLENPIVSAQNLLKLIRNFSKVSGYKINVQKSQAFLYTNNRQTESQITNELPFIIASKRIKYLGIQLTRDVKDLFKENYKPLLSEIKEDTSKWKKKHLLKPLEMVLRTNST</sequence>
<dbReference type="EC" id="2.7.7.49" evidence="1"/>
<dbReference type="PROSITE" id="PS50878">
    <property type="entry name" value="RT_POL"/>
    <property type="match status" value="1"/>
</dbReference>
<dbReference type="SUPFAM" id="SSF56672">
    <property type="entry name" value="DNA/RNA polymerases"/>
    <property type="match status" value="1"/>
</dbReference>
<evidence type="ECO:0000256" key="1">
    <source>
        <dbReference type="ARBA" id="ARBA00012493"/>
    </source>
</evidence>
<feature type="domain" description="Reverse transcriptase" evidence="2">
    <location>
        <begin position="1"/>
        <end position="161"/>
    </location>
</feature>